<keyword evidence="9" id="KW-0472">Membrane</keyword>
<gene>
    <name evidence="12" type="ORF">F0562_001320</name>
</gene>
<dbReference type="Proteomes" id="UP000325577">
    <property type="component" value="Linkage Group LG0"/>
</dbReference>
<evidence type="ECO:0000313" key="13">
    <source>
        <dbReference type="Proteomes" id="UP000325577"/>
    </source>
</evidence>
<dbReference type="InterPro" id="IPR011009">
    <property type="entry name" value="Kinase-like_dom_sf"/>
</dbReference>
<dbReference type="GO" id="GO:0008270">
    <property type="term" value="F:zinc ion binding"/>
    <property type="evidence" value="ECO:0007669"/>
    <property type="project" value="UniProtKB-KW"/>
</dbReference>
<dbReference type="PANTHER" id="PTHR47985:SF23">
    <property type="entry name" value="OS07G0695300 PROTEIN"/>
    <property type="match status" value="1"/>
</dbReference>
<comment type="similarity">
    <text evidence="2">Belongs to the replication factor A protein 1 family.</text>
</comment>
<dbReference type="Pfam" id="PF02721">
    <property type="entry name" value="DUF223"/>
    <property type="match status" value="1"/>
</dbReference>
<protein>
    <recommendedName>
        <fullName evidence="11">Protein kinase domain-containing protein</fullName>
    </recommendedName>
</protein>
<feature type="domain" description="Protein kinase" evidence="11">
    <location>
        <begin position="1"/>
        <end position="238"/>
    </location>
</feature>
<dbReference type="InterPro" id="IPR008271">
    <property type="entry name" value="Ser/Thr_kinase_AS"/>
</dbReference>
<name>A0A5J5C6R4_9ASTE</name>
<dbReference type="GO" id="GO:0005886">
    <property type="term" value="C:plasma membrane"/>
    <property type="evidence" value="ECO:0007669"/>
    <property type="project" value="UniProtKB-SubCell"/>
</dbReference>
<evidence type="ECO:0000259" key="11">
    <source>
        <dbReference type="PROSITE" id="PS50011"/>
    </source>
</evidence>
<dbReference type="InterPro" id="IPR000719">
    <property type="entry name" value="Prot_kinase_dom"/>
</dbReference>
<evidence type="ECO:0000256" key="4">
    <source>
        <dbReference type="ARBA" id="ARBA00022527"/>
    </source>
</evidence>
<organism evidence="12 13">
    <name type="scientific">Nyssa sinensis</name>
    <dbReference type="NCBI Taxonomy" id="561372"/>
    <lineage>
        <taxon>Eukaryota</taxon>
        <taxon>Viridiplantae</taxon>
        <taxon>Streptophyta</taxon>
        <taxon>Embryophyta</taxon>
        <taxon>Tracheophyta</taxon>
        <taxon>Spermatophyta</taxon>
        <taxon>Magnoliopsida</taxon>
        <taxon>eudicotyledons</taxon>
        <taxon>Gunneridae</taxon>
        <taxon>Pentapetalae</taxon>
        <taxon>asterids</taxon>
        <taxon>Cornales</taxon>
        <taxon>Nyssaceae</taxon>
        <taxon>Nyssa</taxon>
    </lineage>
</organism>
<evidence type="ECO:0000256" key="2">
    <source>
        <dbReference type="ARBA" id="ARBA00005690"/>
    </source>
</evidence>
<keyword evidence="5" id="KW-0479">Metal-binding</keyword>
<dbReference type="PROSITE" id="PS00108">
    <property type="entry name" value="PROTEIN_KINASE_ST"/>
    <property type="match status" value="1"/>
</dbReference>
<dbReference type="SUPFAM" id="SSF50249">
    <property type="entry name" value="Nucleic acid-binding proteins"/>
    <property type="match status" value="2"/>
</dbReference>
<dbReference type="PANTHER" id="PTHR47985">
    <property type="entry name" value="OS07G0668900 PROTEIN"/>
    <property type="match status" value="1"/>
</dbReference>
<dbReference type="GO" id="GO:0003677">
    <property type="term" value="F:DNA binding"/>
    <property type="evidence" value="ECO:0007669"/>
    <property type="project" value="UniProtKB-KW"/>
</dbReference>
<dbReference type="AlphaFoldDB" id="A0A5J5C6R4"/>
<comment type="subcellular location">
    <subcellularLocation>
        <location evidence="1">Cell membrane</location>
        <topology evidence="1">Lipid-anchor</topology>
    </subcellularLocation>
</comment>
<evidence type="ECO:0000256" key="3">
    <source>
        <dbReference type="ARBA" id="ARBA00022475"/>
    </source>
</evidence>
<keyword evidence="10" id="KW-0449">Lipoprotein</keyword>
<keyword evidence="4" id="KW-0418">Kinase</keyword>
<reference evidence="12 13" key="1">
    <citation type="submission" date="2019-09" db="EMBL/GenBank/DDBJ databases">
        <title>A chromosome-level genome assembly of the Chinese tupelo Nyssa sinensis.</title>
        <authorList>
            <person name="Yang X."/>
            <person name="Kang M."/>
            <person name="Yang Y."/>
            <person name="Xiong H."/>
            <person name="Wang M."/>
            <person name="Zhang Z."/>
            <person name="Wang Z."/>
            <person name="Wu H."/>
            <person name="Ma T."/>
            <person name="Liu J."/>
            <person name="Xi Z."/>
        </authorList>
    </citation>
    <scope>NUCLEOTIDE SEQUENCE [LARGE SCALE GENOMIC DNA]</scope>
    <source>
        <strain evidence="12">J267</strain>
        <tissue evidence="12">Leaf</tissue>
    </source>
</reference>
<dbReference type="EMBL" id="CM018031">
    <property type="protein sequence ID" value="KAA8549662.1"/>
    <property type="molecule type" value="Genomic_DNA"/>
</dbReference>
<keyword evidence="13" id="KW-1185">Reference proteome</keyword>
<evidence type="ECO:0000256" key="9">
    <source>
        <dbReference type="ARBA" id="ARBA00023136"/>
    </source>
</evidence>
<keyword evidence="4" id="KW-0808">Transferase</keyword>
<dbReference type="Gene3D" id="2.40.50.140">
    <property type="entry name" value="Nucleic acid-binding proteins"/>
    <property type="match status" value="2"/>
</dbReference>
<dbReference type="Gene3D" id="1.10.510.10">
    <property type="entry name" value="Transferase(Phosphotransferase) domain 1"/>
    <property type="match status" value="1"/>
</dbReference>
<keyword evidence="4" id="KW-0723">Serine/threonine-protein kinase</keyword>
<dbReference type="InterPro" id="IPR031657">
    <property type="entry name" value="REPA_OB_2"/>
</dbReference>
<dbReference type="OrthoDB" id="4062651at2759"/>
<accession>A0A5J5C6R4</accession>
<keyword evidence="7" id="KW-0862">Zinc</keyword>
<dbReference type="SUPFAM" id="SSF56112">
    <property type="entry name" value="Protein kinase-like (PK-like)"/>
    <property type="match status" value="1"/>
</dbReference>
<dbReference type="Pfam" id="PF16900">
    <property type="entry name" value="REPA_OB_2"/>
    <property type="match status" value="1"/>
</dbReference>
<keyword evidence="6" id="KW-0863">Zinc-finger</keyword>
<evidence type="ECO:0000256" key="7">
    <source>
        <dbReference type="ARBA" id="ARBA00022833"/>
    </source>
</evidence>
<evidence type="ECO:0000256" key="6">
    <source>
        <dbReference type="ARBA" id="ARBA00022771"/>
    </source>
</evidence>
<proteinExistence type="inferred from homology"/>
<dbReference type="GO" id="GO:0004674">
    <property type="term" value="F:protein serine/threonine kinase activity"/>
    <property type="evidence" value="ECO:0007669"/>
    <property type="project" value="UniProtKB-KW"/>
</dbReference>
<dbReference type="PROSITE" id="PS50011">
    <property type="entry name" value="PROTEIN_KINASE_DOM"/>
    <property type="match status" value="1"/>
</dbReference>
<keyword evidence="8" id="KW-0238">DNA-binding</keyword>
<evidence type="ECO:0000256" key="1">
    <source>
        <dbReference type="ARBA" id="ARBA00004193"/>
    </source>
</evidence>
<evidence type="ECO:0000256" key="8">
    <source>
        <dbReference type="ARBA" id="ARBA00023125"/>
    </source>
</evidence>
<dbReference type="GO" id="GO:0005524">
    <property type="term" value="F:ATP binding"/>
    <property type="evidence" value="ECO:0007669"/>
    <property type="project" value="InterPro"/>
</dbReference>
<dbReference type="FunFam" id="2.40.50.140:FF:000041">
    <property type="entry name" value="Replication protein A subunit"/>
    <property type="match status" value="1"/>
</dbReference>
<evidence type="ECO:0000256" key="5">
    <source>
        <dbReference type="ARBA" id="ARBA00022723"/>
    </source>
</evidence>
<sequence>MTKLAPLVIYQDLKCSNILLDEGYHPKLSDFGLAKLGPVGDNTHVSTRVMGTYGYCAPEYAMTDQLTLKSDAYSFGVVLLEIITGRKAIKNSKTAGEHNLVAWLLIRRRRNHKQENRILSNWTQIQSLTMSTGSIIAINSLQSNHKIWTIEAMVLRQGIIETFNNVQNNGKIWKMILADNMGTKIQAVMFNEAIRKFEGIFQHSKAYLISNGTVKKPNEKFANVHPSIELVLQQHTNVQETTSTFDAHIFANEFVKFKKIQKHIEINPYVDIFGFVSSVGQSYVIKKKNGGETHKREITIMNKELDSLPITLSGDMALNEGQMLQENFDKKQIIVVSNLNGTTYQGQFQRSTTNMSTIQFDPHCVQVQKLKKWLHSSPTNEIDIQQLAVEKKIKQAKEINIRHLLTNPSPIMEMMLKIRINHGTMAVESAIKGSRKQEKDLNVTNVIPKMQNPSLGTILGLKSLMVMIRIVILFDEPATSLIGCTISDYINSVRKDKFTSHFYKKMVSCKSMQYKFLFNSNRVTHSATGQTLPIIAQGIEAAQADNFAKINEAETHETKKKRQLKKKIVEAIDAVESTPIEDEDINKSNPNEKELIEIEDDENLNAFYKRQKQIRRKKNPTILKKKIKLENV</sequence>
<keyword evidence="3" id="KW-1003">Cell membrane</keyword>
<evidence type="ECO:0000313" key="12">
    <source>
        <dbReference type="EMBL" id="KAA8549662.1"/>
    </source>
</evidence>
<evidence type="ECO:0000256" key="10">
    <source>
        <dbReference type="ARBA" id="ARBA00023288"/>
    </source>
</evidence>
<dbReference type="InterPro" id="IPR003871">
    <property type="entry name" value="RFA1B/D_OB_1st"/>
</dbReference>
<dbReference type="InterPro" id="IPR012340">
    <property type="entry name" value="NA-bd_OB-fold"/>
</dbReference>
<dbReference type="Pfam" id="PF00069">
    <property type="entry name" value="Pkinase"/>
    <property type="match status" value="1"/>
</dbReference>